<organism evidence="4 5">
    <name type="scientific">Kordia algicida OT-1</name>
    <dbReference type="NCBI Taxonomy" id="391587"/>
    <lineage>
        <taxon>Bacteria</taxon>
        <taxon>Pseudomonadati</taxon>
        <taxon>Bacteroidota</taxon>
        <taxon>Flavobacteriia</taxon>
        <taxon>Flavobacteriales</taxon>
        <taxon>Flavobacteriaceae</taxon>
        <taxon>Kordia</taxon>
    </lineage>
</organism>
<dbReference type="Gene3D" id="2.60.120.200">
    <property type="match status" value="1"/>
</dbReference>
<dbReference type="GO" id="GO:0016829">
    <property type="term" value="F:lyase activity"/>
    <property type="evidence" value="ECO:0007669"/>
    <property type="project" value="UniProtKB-KW"/>
</dbReference>
<proteinExistence type="predicted"/>
<evidence type="ECO:0000256" key="2">
    <source>
        <dbReference type="SAM" id="SignalP"/>
    </source>
</evidence>
<feature type="compositionally biased region" description="Low complexity" evidence="1">
    <location>
        <begin position="37"/>
        <end position="55"/>
    </location>
</feature>
<dbReference type="Pfam" id="PF08787">
    <property type="entry name" value="Alginate_lyase2"/>
    <property type="match status" value="1"/>
</dbReference>
<dbReference type="RefSeq" id="WP_007093403.1">
    <property type="nucleotide sequence ID" value="NZ_CP142125.1"/>
</dbReference>
<dbReference type="GO" id="GO:0004553">
    <property type="term" value="F:hydrolase activity, hydrolyzing O-glycosyl compounds"/>
    <property type="evidence" value="ECO:0007669"/>
    <property type="project" value="UniProtKB-ARBA"/>
</dbReference>
<evidence type="ECO:0000256" key="1">
    <source>
        <dbReference type="SAM" id="MobiDB-lite"/>
    </source>
</evidence>
<reference evidence="4 5" key="1">
    <citation type="journal article" date="2011" name="J. Bacteriol.">
        <title>Genome sequence of the algicidal bacterium Kordia algicida OT-1.</title>
        <authorList>
            <person name="Lee H.S."/>
            <person name="Kang S.G."/>
            <person name="Kwon K.K."/>
            <person name="Lee J.H."/>
            <person name="Kim S.J."/>
        </authorList>
    </citation>
    <scope>NUCLEOTIDE SEQUENCE [LARGE SCALE GENOMIC DNA]</scope>
    <source>
        <strain evidence="4 5">OT-1</strain>
    </source>
</reference>
<comment type="caution">
    <text evidence="4">The sequence shown here is derived from an EMBL/GenBank/DDBJ whole genome shotgun (WGS) entry which is preliminary data.</text>
</comment>
<dbReference type="eggNOG" id="COG5297">
    <property type="taxonomic scope" value="Bacteria"/>
</dbReference>
<name>A9ECU6_9FLAO</name>
<feature type="signal peptide" evidence="2">
    <location>
        <begin position="1"/>
        <end position="28"/>
    </location>
</feature>
<dbReference type="Proteomes" id="UP000002945">
    <property type="component" value="Unassembled WGS sequence"/>
</dbReference>
<keyword evidence="4" id="KW-0456">Lyase</keyword>
<dbReference type="OrthoDB" id="1408636at2"/>
<dbReference type="InterPro" id="IPR014895">
    <property type="entry name" value="Alginate_lyase_2"/>
</dbReference>
<sequence length="317" mass="36112">MKSKHIFISTIVKRLCVLLGGFTLCVSCSNNDELDKPTPTTSTPTTPTTPSEPEPISVNYADINFSNWKVTLPVDENNNGKPDEYQPDELVNFGYQTLAPVQPFMYDDTEDESLVFYTYPESSTTNSSYSRTELRELINPLNSRENWTLLEGGTLKGRLKVTDVSENTNSSDTYHKVIVMQIHGIISEEDMNTFNFSSNNGPPLIKIYWKDGYIWSHKKSLVDESTNGDDLLDTSSNTWYDIKQNLGYVGYEAFDFKIEASDAKIVVTLNNESSHTYEDISLEKWPFENYFKAGNYLTATDANAYSYVKYYNLYITH</sequence>
<evidence type="ECO:0000313" key="5">
    <source>
        <dbReference type="Proteomes" id="UP000002945"/>
    </source>
</evidence>
<dbReference type="GO" id="GO:0005975">
    <property type="term" value="P:carbohydrate metabolic process"/>
    <property type="evidence" value="ECO:0007669"/>
    <property type="project" value="UniProtKB-ARBA"/>
</dbReference>
<accession>A9ECU6</accession>
<gene>
    <name evidence="4" type="ORF">KAOT1_04160</name>
</gene>
<keyword evidence="5" id="KW-1185">Reference proteome</keyword>
<evidence type="ECO:0000313" key="4">
    <source>
        <dbReference type="EMBL" id="EDP94315.1"/>
    </source>
</evidence>
<dbReference type="HOGENOM" id="CLU_076063_0_0_10"/>
<dbReference type="SUPFAM" id="SSF49899">
    <property type="entry name" value="Concanavalin A-like lectins/glucanases"/>
    <property type="match status" value="1"/>
</dbReference>
<dbReference type="InterPro" id="IPR013320">
    <property type="entry name" value="ConA-like_dom_sf"/>
</dbReference>
<feature type="chain" id="PRO_5002738120" evidence="2">
    <location>
        <begin position="29"/>
        <end position="317"/>
    </location>
</feature>
<dbReference type="STRING" id="391587.KAOT1_04160"/>
<keyword evidence="2" id="KW-0732">Signal</keyword>
<dbReference type="EMBL" id="ABIB01000020">
    <property type="protein sequence ID" value="EDP94315.1"/>
    <property type="molecule type" value="Genomic_DNA"/>
</dbReference>
<protein>
    <submittedName>
        <fullName evidence="4">Poly(Beta-D-mannuronate) lyase</fullName>
    </submittedName>
</protein>
<feature type="domain" description="Alginate lyase 2" evidence="3">
    <location>
        <begin position="63"/>
        <end position="317"/>
    </location>
</feature>
<feature type="region of interest" description="Disordered" evidence="1">
    <location>
        <begin position="33"/>
        <end position="55"/>
    </location>
</feature>
<evidence type="ECO:0000259" key="3">
    <source>
        <dbReference type="Pfam" id="PF08787"/>
    </source>
</evidence>
<dbReference type="AlphaFoldDB" id="A9ECU6"/>